<protein>
    <submittedName>
        <fullName evidence="1">Uncharacterized protein</fullName>
    </submittedName>
</protein>
<dbReference type="Proteomes" id="UP001281761">
    <property type="component" value="Unassembled WGS sequence"/>
</dbReference>
<organism evidence="1 2">
    <name type="scientific">Blattamonas nauphoetae</name>
    <dbReference type="NCBI Taxonomy" id="2049346"/>
    <lineage>
        <taxon>Eukaryota</taxon>
        <taxon>Metamonada</taxon>
        <taxon>Preaxostyla</taxon>
        <taxon>Oxymonadida</taxon>
        <taxon>Blattamonas</taxon>
    </lineage>
</organism>
<evidence type="ECO:0000313" key="1">
    <source>
        <dbReference type="EMBL" id="KAK2961498.1"/>
    </source>
</evidence>
<dbReference type="EMBL" id="JARBJD010000016">
    <property type="protein sequence ID" value="KAK2961498.1"/>
    <property type="molecule type" value="Genomic_DNA"/>
</dbReference>
<name>A0ABQ9YCK6_9EUKA</name>
<reference evidence="1 2" key="1">
    <citation type="journal article" date="2022" name="bioRxiv">
        <title>Genomics of Preaxostyla Flagellates Illuminates Evolutionary Transitions and the Path Towards Mitochondrial Loss.</title>
        <authorList>
            <person name="Novak L.V.F."/>
            <person name="Treitli S.C."/>
            <person name="Pyrih J."/>
            <person name="Halakuc P."/>
            <person name="Pipaliya S.V."/>
            <person name="Vacek V."/>
            <person name="Brzon O."/>
            <person name="Soukal P."/>
            <person name="Eme L."/>
            <person name="Dacks J.B."/>
            <person name="Karnkowska A."/>
            <person name="Elias M."/>
            <person name="Hampl V."/>
        </authorList>
    </citation>
    <scope>NUCLEOTIDE SEQUENCE [LARGE SCALE GENOMIC DNA]</scope>
    <source>
        <strain evidence="1">NAU3</strain>
        <tissue evidence="1">Gut</tissue>
    </source>
</reference>
<comment type="caution">
    <text evidence="1">The sequence shown here is derived from an EMBL/GenBank/DDBJ whole genome shotgun (WGS) entry which is preliminary data.</text>
</comment>
<accession>A0ABQ9YCK6</accession>
<sequence length="190" mass="20738">MCFGGTAKGVSTLRGHTSAVLSVAVTKIGKREVGEQRQKKTKNTRKVTTTTASEEGVNHCQFWPVDGCRKLIQDDSTIPTKESSKTQVVSISPPTIIRFVFLQASQSAFVTLDERNIVCSFEVASGSLFASFEALSAGTITPACLCAPIHIIVVASCGGMVERTMSQVRSEPFEMFQKEEKVQKMKKTRK</sequence>
<evidence type="ECO:0000313" key="2">
    <source>
        <dbReference type="Proteomes" id="UP001281761"/>
    </source>
</evidence>
<keyword evidence="2" id="KW-1185">Reference proteome</keyword>
<gene>
    <name evidence="1" type="ORF">BLNAU_3620</name>
</gene>
<proteinExistence type="predicted"/>